<protein>
    <submittedName>
        <fullName evidence="1">Uncharacterized protein</fullName>
    </submittedName>
</protein>
<evidence type="ECO:0000313" key="2">
    <source>
        <dbReference type="Proteomes" id="UP001169242"/>
    </source>
</evidence>
<keyword evidence="2" id="KW-1185">Reference proteome</keyword>
<accession>A0AA42J2N2</accession>
<comment type="caution">
    <text evidence="1">The sequence shown here is derived from an EMBL/GenBank/DDBJ whole genome shotgun (WGS) entry which is preliminary data.</text>
</comment>
<dbReference type="AlphaFoldDB" id="A0AA42J2N2"/>
<dbReference type="EMBL" id="JAQIFT010000068">
    <property type="protein sequence ID" value="MDA3733832.1"/>
    <property type="molecule type" value="Genomic_DNA"/>
</dbReference>
<evidence type="ECO:0000313" key="1">
    <source>
        <dbReference type="EMBL" id="MDA3733832.1"/>
    </source>
</evidence>
<name>A0AA42J2N2_9FIRM</name>
<sequence>MYSALYSSHPLDLLSYPLTYTYFSVIDHYIRFIKDPTSIPHKSFVRTLQSFLFLYEDNPKNIQKLNNFAFTEQVPYECIAPSQLYRLETSLYPEGAQYYSTCKYKLTFPMLYTTYSKQFIKLKKVHATQEVFHLNRSFLHLQKRLVYSNFHDETLLPTLFKVTNAESFIKEVSQLVQYLTGKSQTN</sequence>
<reference evidence="1" key="1">
    <citation type="journal article" date="2023" name="Int. J. Syst. Evol. Microbiol.">
        <title>&lt;i&gt;Holtiella tumoricola&lt;/i&gt; gen. nov. sp. nov., isolated from a human clinical sample.</title>
        <authorList>
            <person name="Allen-Vercoe E."/>
            <person name="Daigneault M.C."/>
            <person name="Vancuren S.J."/>
            <person name="Cochrane K."/>
            <person name="O'Neal L.L."/>
            <person name="Sankaranarayanan K."/>
            <person name="Lawson P.A."/>
        </authorList>
    </citation>
    <scope>NUCLEOTIDE SEQUENCE</scope>
    <source>
        <strain evidence="1">CC70A</strain>
    </source>
</reference>
<dbReference type="RefSeq" id="WP_271013533.1">
    <property type="nucleotide sequence ID" value="NZ_JAQIFT010000068.1"/>
</dbReference>
<gene>
    <name evidence="1" type="ORF">PBV87_20370</name>
</gene>
<organism evidence="1 2">
    <name type="scientific">Holtiella tumoricola</name>
    <dbReference type="NCBI Taxonomy" id="3018743"/>
    <lineage>
        <taxon>Bacteria</taxon>
        <taxon>Bacillati</taxon>
        <taxon>Bacillota</taxon>
        <taxon>Clostridia</taxon>
        <taxon>Lachnospirales</taxon>
        <taxon>Cellulosilyticaceae</taxon>
        <taxon>Holtiella</taxon>
    </lineage>
</organism>
<dbReference type="Proteomes" id="UP001169242">
    <property type="component" value="Unassembled WGS sequence"/>
</dbReference>
<proteinExistence type="predicted"/>